<evidence type="ECO:0000256" key="6">
    <source>
        <dbReference type="ARBA" id="ARBA00022701"/>
    </source>
</evidence>
<evidence type="ECO:0000256" key="9">
    <source>
        <dbReference type="ARBA" id="ARBA00023069"/>
    </source>
</evidence>
<dbReference type="InterPro" id="IPR040045">
    <property type="entry name" value="DYNC2LI1"/>
</dbReference>
<keyword evidence="8" id="KW-0243">Dynein</keyword>
<evidence type="ECO:0000256" key="13">
    <source>
        <dbReference type="SAM" id="Coils"/>
    </source>
</evidence>
<sequence>MLNKGESLWEIAVNLSKEKSLSYSTTGSISKERTLIILGSKGVGKTSLIHRFLDRDESAKQTLALEYTFGRKAGKSLVKDVCHIWELGGGTLYPSLITTPLSASQDLSSVTAVLMLDLSSPQQLWFTLETLLQSIITSLRGCEKMAKVSGKLLLMEFLQDQAWDRVGRDNTDKDYMDPFPIPLVILGGKYDIFQDFDPEKKKVMCRCLRYVAHTLGATLQFYSVKDTGLVKRAKDLLSHHGFGTNPLKSISQDYNKPLLIPAGSDSMDQIGGLGSTQGLLGNKGPGSALDRWKHTFTKHFPQEVSEKSVMPEDPAKDMNFSEPTIDFLRSQKDDELERYRQEAERKQKYFSDLEIDYNNEF</sequence>
<comment type="caution">
    <text evidence="15">The sequence shown here is derived from an EMBL/GenBank/DDBJ whole genome shotgun (WGS) entry which is preliminary data.</text>
</comment>
<keyword evidence="4" id="KW-0217">Developmental protein</keyword>
<evidence type="ECO:0000256" key="8">
    <source>
        <dbReference type="ARBA" id="ARBA00023017"/>
    </source>
</evidence>
<dbReference type="PANTHER" id="PTHR13236">
    <property type="entry name" value="DYNEIN 2 LIGHT INTERMEDIATE CHAIN, ISOFORM 2"/>
    <property type="match status" value="1"/>
</dbReference>
<feature type="coiled-coil region" evidence="13">
    <location>
        <begin position="329"/>
        <end position="356"/>
    </location>
</feature>
<protein>
    <recommendedName>
        <fullName evidence="3">Cytoplasmic dynein 2 light intermediate chain 1</fullName>
    </recommendedName>
</protein>
<keyword evidence="5" id="KW-0963">Cytoplasm</keyword>
<comment type="subcellular location">
    <subcellularLocation>
        <location evidence="1">Cytoplasm</location>
        <location evidence="1">Cytoskeleton</location>
        <location evidence="1">Cilium basal body</location>
    </subcellularLocation>
</comment>
<dbReference type="PRINTS" id="PR00449">
    <property type="entry name" value="RASTRNSFRMNG"/>
</dbReference>
<keyword evidence="13" id="KW-0175">Coiled coil</keyword>
<accession>A0ABN7NEN1</accession>
<proteinExistence type="inferred from homology"/>
<feature type="region of interest" description="Disordered" evidence="14">
    <location>
        <begin position="303"/>
        <end position="322"/>
    </location>
</feature>
<evidence type="ECO:0000313" key="16">
    <source>
        <dbReference type="Proteomes" id="UP001153148"/>
    </source>
</evidence>
<keyword evidence="7" id="KW-0970">Cilium biogenesis/degradation</keyword>
<dbReference type="Gene3D" id="3.40.50.300">
    <property type="entry name" value="P-loop containing nucleotide triphosphate hydrolases"/>
    <property type="match status" value="1"/>
</dbReference>
<evidence type="ECO:0000256" key="5">
    <source>
        <dbReference type="ARBA" id="ARBA00022490"/>
    </source>
</evidence>
<keyword evidence="11" id="KW-0206">Cytoskeleton</keyword>
<evidence type="ECO:0000256" key="1">
    <source>
        <dbReference type="ARBA" id="ARBA00004120"/>
    </source>
</evidence>
<dbReference type="EMBL" id="CAJPIN010000600">
    <property type="protein sequence ID" value="CAG2053696.1"/>
    <property type="molecule type" value="Genomic_DNA"/>
</dbReference>
<gene>
    <name evidence="15" type="ORF">TPAB3V08_LOCUS746</name>
</gene>
<dbReference type="Pfam" id="PF08477">
    <property type="entry name" value="Roc"/>
    <property type="match status" value="1"/>
</dbReference>
<evidence type="ECO:0000256" key="12">
    <source>
        <dbReference type="ARBA" id="ARBA00023273"/>
    </source>
</evidence>
<name>A0ABN7NEN1_TIMPD</name>
<keyword evidence="12" id="KW-0966">Cell projection</keyword>
<evidence type="ECO:0000256" key="3">
    <source>
        <dbReference type="ARBA" id="ARBA00018863"/>
    </source>
</evidence>
<evidence type="ECO:0000256" key="10">
    <source>
        <dbReference type="ARBA" id="ARBA00023175"/>
    </source>
</evidence>
<dbReference type="SUPFAM" id="SSF52540">
    <property type="entry name" value="P-loop containing nucleoside triphosphate hydrolases"/>
    <property type="match status" value="1"/>
</dbReference>
<keyword evidence="10" id="KW-0505">Motor protein</keyword>
<evidence type="ECO:0000256" key="14">
    <source>
        <dbReference type="SAM" id="MobiDB-lite"/>
    </source>
</evidence>
<evidence type="ECO:0000256" key="11">
    <source>
        <dbReference type="ARBA" id="ARBA00023212"/>
    </source>
</evidence>
<dbReference type="PANTHER" id="PTHR13236:SF0">
    <property type="entry name" value="CYTOPLASMIC DYNEIN 2 LIGHT INTERMEDIATE CHAIN 1"/>
    <property type="match status" value="1"/>
</dbReference>
<comment type="similarity">
    <text evidence="2">Belongs to the dynein light intermediate chain family.</text>
</comment>
<feature type="compositionally biased region" description="Basic and acidic residues" evidence="14">
    <location>
        <begin position="303"/>
        <end position="316"/>
    </location>
</feature>
<keyword evidence="9" id="KW-0969">Cilium</keyword>
<dbReference type="InterPro" id="IPR027417">
    <property type="entry name" value="P-loop_NTPase"/>
</dbReference>
<evidence type="ECO:0000256" key="4">
    <source>
        <dbReference type="ARBA" id="ARBA00022473"/>
    </source>
</evidence>
<organism evidence="15 16">
    <name type="scientific">Timema podura</name>
    <name type="common">Walking stick</name>
    <dbReference type="NCBI Taxonomy" id="61482"/>
    <lineage>
        <taxon>Eukaryota</taxon>
        <taxon>Metazoa</taxon>
        <taxon>Ecdysozoa</taxon>
        <taxon>Arthropoda</taxon>
        <taxon>Hexapoda</taxon>
        <taxon>Insecta</taxon>
        <taxon>Pterygota</taxon>
        <taxon>Neoptera</taxon>
        <taxon>Polyneoptera</taxon>
        <taxon>Phasmatodea</taxon>
        <taxon>Timematodea</taxon>
        <taxon>Timematoidea</taxon>
        <taxon>Timematidae</taxon>
        <taxon>Timema</taxon>
    </lineage>
</organism>
<evidence type="ECO:0000256" key="2">
    <source>
        <dbReference type="ARBA" id="ARBA00006831"/>
    </source>
</evidence>
<keyword evidence="6" id="KW-0493">Microtubule</keyword>
<reference evidence="15" key="1">
    <citation type="submission" date="2021-03" db="EMBL/GenBank/DDBJ databases">
        <authorList>
            <person name="Tran Van P."/>
        </authorList>
    </citation>
    <scope>NUCLEOTIDE SEQUENCE</scope>
</reference>
<dbReference type="Proteomes" id="UP001153148">
    <property type="component" value="Unassembled WGS sequence"/>
</dbReference>
<evidence type="ECO:0000256" key="7">
    <source>
        <dbReference type="ARBA" id="ARBA00022794"/>
    </source>
</evidence>
<evidence type="ECO:0000313" key="15">
    <source>
        <dbReference type="EMBL" id="CAG2053696.1"/>
    </source>
</evidence>
<keyword evidence="16" id="KW-1185">Reference proteome</keyword>